<reference evidence="11" key="1">
    <citation type="submission" date="2017-02" db="EMBL/GenBank/DDBJ databases">
        <authorList>
            <person name="Varghese N."/>
            <person name="Submissions S."/>
        </authorList>
    </citation>
    <scope>NUCLEOTIDE SEQUENCE [LARGE SCALE GENOMIC DNA]</scope>
    <source>
        <strain evidence="11">ATCC 35199</strain>
    </source>
</reference>
<evidence type="ECO:0000256" key="6">
    <source>
        <dbReference type="ARBA" id="ARBA00023065"/>
    </source>
</evidence>
<keyword evidence="6" id="KW-0406">Ion transport</keyword>
<feature type="transmembrane region" description="Helical" evidence="9">
    <location>
        <begin position="448"/>
        <end position="470"/>
    </location>
</feature>
<dbReference type="GO" id="GO:0051117">
    <property type="term" value="F:ATPase binding"/>
    <property type="evidence" value="ECO:0007669"/>
    <property type="project" value="TreeGrafter"/>
</dbReference>
<dbReference type="PANTHER" id="PTHR11629">
    <property type="entry name" value="VACUOLAR PROTON ATPASES"/>
    <property type="match status" value="1"/>
</dbReference>
<dbReference type="GO" id="GO:0033179">
    <property type="term" value="C:proton-transporting V-type ATPase, V0 domain"/>
    <property type="evidence" value="ECO:0007669"/>
    <property type="project" value="InterPro"/>
</dbReference>
<dbReference type="Pfam" id="PF01496">
    <property type="entry name" value="V_ATPase_I"/>
    <property type="match status" value="2"/>
</dbReference>
<protein>
    <submittedName>
        <fullName evidence="10">V/A-type H+-transporting ATPase subunit I</fullName>
    </submittedName>
</protein>
<comment type="similarity">
    <text evidence="2">Belongs to the V-ATPase 116 kDa subunit family.</text>
</comment>
<dbReference type="GO" id="GO:0007035">
    <property type="term" value="P:vacuolar acidification"/>
    <property type="evidence" value="ECO:0007669"/>
    <property type="project" value="TreeGrafter"/>
</dbReference>
<dbReference type="GO" id="GO:0016471">
    <property type="term" value="C:vacuolar proton-transporting V-type ATPase complex"/>
    <property type="evidence" value="ECO:0007669"/>
    <property type="project" value="TreeGrafter"/>
</dbReference>
<keyword evidence="3" id="KW-0813">Transport</keyword>
<feature type="transmembrane region" description="Helical" evidence="9">
    <location>
        <begin position="602"/>
        <end position="624"/>
    </location>
</feature>
<feature type="transmembrane region" description="Helical" evidence="9">
    <location>
        <begin position="573"/>
        <end position="596"/>
    </location>
</feature>
<comment type="subcellular location">
    <subcellularLocation>
        <location evidence="1">Membrane</location>
        <topology evidence="1">Multi-pass membrane protein</topology>
    </subcellularLocation>
</comment>
<keyword evidence="4 9" id="KW-0812">Transmembrane</keyword>
<gene>
    <name evidence="10" type="ORF">SAMN02745120_2600</name>
</gene>
<dbReference type="AlphaFoldDB" id="A0A1T5D6Z0"/>
<evidence type="ECO:0000256" key="3">
    <source>
        <dbReference type="ARBA" id="ARBA00022448"/>
    </source>
</evidence>
<evidence type="ECO:0000256" key="1">
    <source>
        <dbReference type="ARBA" id="ARBA00004141"/>
    </source>
</evidence>
<evidence type="ECO:0000256" key="8">
    <source>
        <dbReference type="SAM" id="Coils"/>
    </source>
</evidence>
<feature type="coiled-coil region" evidence="8">
    <location>
        <begin position="236"/>
        <end position="270"/>
    </location>
</feature>
<dbReference type="EMBL" id="FUYN01000007">
    <property type="protein sequence ID" value="SKB67367.1"/>
    <property type="molecule type" value="Genomic_DNA"/>
</dbReference>
<keyword evidence="5 9" id="KW-1133">Transmembrane helix</keyword>
<evidence type="ECO:0000256" key="7">
    <source>
        <dbReference type="ARBA" id="ARBA00023136"/>
    </source>
</evidence>
<feature type="transmembrane region" description="Helical" evidence="9">
    <location>
        <begin position="368"/>
        <end position="398"/>
    </location>
</feature>
<evidence type="ECO:0000313" key="11">
    <source>
        <dbReference type="Proteomes" id="UP000243406"/>
    </source>
</evidence>
<evidence type="ECO:0000256" key="4">
    <source>
        <dbReference type="ARBA" id="ARBA00022692"/>
    </source>
</evidence>
<feature type="transmembrane region" description="Helical" evidence="9">
    <location>
        <begin position="510"/>
        <end position="529"/>
    </location>
</feature>
<keyword evidence="11" id="KW-1185">Reference proteome</keyword>
<name>A0A1T5D6Z0_9FIRM</name>
<dbReference type="OrthoDB" id="9803814at2"/>
<proteinExistence type="inferred from homology"/>
<evidence type="ECO:0000256" key="2">
    <source>
        <dbReference type="ARBA" id="ARBA00009904"/>
    </source>
</evidence>
<dbReference type="InterPro" id="IPR002490">
    <property type="entry name" value="V-ATPase_116kDa_su"/>
</dbReference>
<evidence type="ECO:0000313" key="10">
    <source>
        <dbReference type="EMBL" id="SKB67367.1"/>
    </source>
</evidence>
<dbReference type="PANTHER" id="PTHR11629:SF63">
    <property type="entry name" value="V-TYPE PROTON ATPASE SUBUNIT A"/>
    <property type="match status" value="1"/>
</dbReference>
<accession>A0A1T5D6Z0</accession>
<dbReference type="Proteomes" id="UP000243406">
    <property type="component" value="Unassembled WGS sequence"/>
</dbReference>
<feature type="transmembrane region" description="Helical" evidence="9">
    <location>
        <begin position="482"/>
        <end position="504"/>
    </location>
</feature>
<evidence type="ECO:0000256" key="5">
    <source>
        <dbReference type="ARBA" id="ARBA00022989"/>
    </source>
</evidence>
<organism evidence="10 11">
    <name type="scientific">Acetoanaerobium noterae</name>
    <dbReference type="NCBI Taxonomy" id="745369"/>
    <lineage>
        <taxon>Bacteria</taxon>
        <taxon>Bacillati</taxon>
        <taxon>Bacillota</taxon>
        <taxon>Clostridia</taxon>
        <taxon>Peptostreptococcales</taxon>
        <taxon>Filifactoraceae</taxon>
        <taxon>Acetoanaerobium</taxon>
    </lineage>
</organism>
<evidence type="ECO:0000256" key="9">
    <source>
        <dbReference type="SAM" id="Phobius"/>
    </source>
</evidence>
<feature type="transmembrane region" description="Helical" evidence="9">
    <location>
        <begin position="410"/>
        <end position="428"/>
    </location>
</feature>
<sequence length="659" mass="75210">MAVEKMQMMNLVAPLDDMHDLLQEIVLIEKIHIKNAVKEIQDSNFTLAVLEEHLDSIADMGTIVKYKANKSSYKIYQDKLSYLANALDMILEPKTDLDRKRDIEDAVAELDSITRKVAPIQDKLTEREETLHRYEDFLESIEYLKDINIDVCALSRMKHFNYHIGTLTKDKRLKLRNNYENISAIVLHIGSSVDGEAYLIFSPAQLEYEAERILKSLNFKEIPLPAEFEGVPSEIYQKIQDVIMDVKLDIEDLKSQIMQLKKDYEDRVDRIYSRVLLEERIENLKDHAAISEHFFYFSGWIPEVETEKIKQKLEEVCSRVIVVFSEVDEVPKRVVPPTKLKNSWILKPFELLVNLYGVPNYKELDPTIFLGLTYLILFGAMFGDVGQGAILFLAGWMIRKKESLKTPGEIMLRIGISSVFFGFMYGSVFGFEEYLPALLVHPIENIDFVLYSSIVFGVVLLLISFGISISNMLKIKEYEQGVFGRNGIVGLLFYVVLLVGVLELVLSDKIIPISMLIIVGIILLAMMLFKKPLTALLFRQPAVYHEGKKEYYIEGGFDLVETLLSLLSNTISFIRVGAFALNHVGLFLAFTTMANLSNNRAIGAVILIAGNIIIIGLEGLIVFIQGLRLEYYELFSKYYTGDGIAYSPFKLNLETEERK</sequence>
<keyword evidence="8" id="KW-0175">Coiled coil</keyword>
<dbReference type="GO" id="GO:0046961">
    <property type="term" value="F:proton-transporting ATPase activity, rotational mechanism"/>
    <property type="evidence" value="ECO:0007669"/>
    <property type="project" value="InterPro"/>
</dbReference>
<keyword evidence="7 9" id="KW-0472">Membrane</keyword>